<dbReference type="InParanoid" id="S8ES34"/>
<dbReference type="OrthoDB" id="2768800at2759"/>
<dbReference type="eggNOG" id="KOG1863">
    <property type="taxonomic scope" value="Eukaryota"/>
</dbReference>
<sequence>PQAPSLDEMRAATPYARSYYCPAHNGWVFLLWGSATTLPPLTRPIDDFPDSARRSHTSSCIGDVGPLGQINEEHDWRRYERAVNSGHSLVMFGQEEDTLLDLYLCSQCMTYCTVSDIRPGVIPEDLHRAFTRKRWDTPSPGYTPKASVLVAWESVGTTIQNRLWRNEHRSLPVNRPRFQRKIGWDDDVQKIFEILEFEVGYTEAYSAHNPEAGGGLQLLPQDIDRTTSEGRRIRAKLLRAWMEISTWLSVYKKLGE</sequence>
<evidence type="ECO:0000313" key="1">
    <source>
        <dbReference type="EMBL" id="EPT05719.1"/>
    </source>
</evidence>
<dbReference type="Proteomes" id="UP000015241">
    <property type="component" value="Unassembled WGS sequence"/>
</dbReference>
<name>S8ES34_FOMSC</name>
<proteinExistence type="predicted"/>
<dbReference type="STRING" id="743788.S8ES34"/>
<keyword evidence="2" id="KW-1185">Reference proteome</keyword>
<feature type="non-terminal residue" evidence="1">
    <location>
        <position position="1"/>
    </location>
</feature>
<protein>
    <submittedName>
        <fullName evidence="1">Uncharacterized protein</fullName>
    </submittedName>
</protein>
<dbReference type="HOGENOM" id="CLU_1087999_0_0_1"/>
<accession>S8ES34</accession>
<dbReference type="AlphaFoldDB" id="S8ES34"/>
<organism evidence="1 2">
    <name type="scientific">Fomitopsis schrenkii</name>
    <name type="common">Brown rot fungus</name>
    <dbReference type="NCBI Taxonomy" id="2126942"/>
    <lineage>
        <taxon>Eukaryota</taxon>
        <taxon>Fungi</taxon>
        <taxon>Dikarya</taxon>
        <taxon>Basidiomycota</taxon>
        <taxon>Agaricomycotina</taxon>
        <taxon>Agaricomycetes</taxon>
        <taxon>Polyporales</taxon>
        <taxon>Fomitopsis</taxon>
    </lineage>
</organism>
<dbReference type="EMBL" id="KE504123">
    <property type="protein sequence ID" value="EPT05719.1"/>
    <property type="molecule type" value="Genomic_DNA"/>
</dbReference>
<reference evidence="1 2" key="1">
    <citation type="journal article" date="2012" name="Science">
        <title>The Paleozoic origin of enzymatic lignin decomposition reconstructed from 31 fungal genomes.</title>
        <authorList>
            <person name="Floudas D."/>
            <person name="Binder M."/>
            <person name="Riley R."/>
            <person name="Barry K."/>
            <person name="Blanchette R.A."/>
            <person name="Henrissat B."/>
            <person name="Martinez A.T."/>
            <person name="Otillar R."/>
            <person name="Spatafora J.W."/>
            <person name="Yadav J.S."/>
            <person name="Aerts A."/>
            <person name="Benoit I."/>
            <person name="Boyd A."/>
            <person name="Carlson A."/>
            <person name="Copeland A."/>
            <person name="Coutinho P.M."/>
            <person name="de Vries R.P."/>
            <person name="Ferreira P."/>
            <person name="Findley K."/>
            <person name="Foster B."/>
            <person name="Gaskell J."/>
            <person name="Glotzer D."/>
            <person name="Gorecki P."/>
            <person name="Heitman J."/>
            <person name="Hesse C."/>
            <person name="Hori C."/>
            <person name="Igarashi K."/>
            <person name="Jurgens J.A."/>
            <person name="Kallen N."/>
            <person name="Kersten P."/>
            <person name="Kohler A."/>
            <person name="Kuees U."/>
            <person name="Kumar T.K.A."/>
            <person name="Kuo A."/>
            <person name="LaButti K."/>
            <person name="Larrondo L.F."/>
            <person name="Lindquist E."/>
            <person name="Ling A."/>
            <person name="Lombard V."/>
            <person name="Lucas S."/>
            <person name="Lundell T."/>
            <person name="Martin R."/>
            <person name="McLaughlin D.J."/>
            <person name="Morgenstern I."/>
            <person name="Morin E."/>
            <person name="Murat C."/>
            <person name="Nagy L.G."/>
            <person name="Nolan M."/>
            <person name="Ohm R.A."/>
            <person name="Patyshakuliyeva A."/>
            <person name="Rokas A."/>
            <person name="Ruiz-Duenas F.J."/>
            <person name="Sabat G."/>
            <person name="Salamov A."/>
            <person name="Samejima M."/>
            <person name="Schmutz J."/>
            <person name="Slot J.C."/>
            <person name="St John F."/>
            <person name="Stenlid J."/>
            <person name="Sun H."/>
            <person name="Sun S."/>
            <person name="Syed K."/>
            <person name="Tsang A."/>
            <person name="Wiebenga A."/>
            <person name="Young D."/>
            <person name="Pisabarro A."/>
            <person name="Eastwood D.C."/>
            <person name="Martin F."/>
            <person name="Cullen D."/>
            <person name="Grigoriev I.V."/>
            <person name="Hibbett D.S."/>
        </authorList>
    </citation>
    <scope>NUCLEOTIDE SEQUENCE</scope>
    <source>
        <strain evidence="2">FP-58527</strain>
    </source>
</reference>
<gene>
    <name evidence="1" type="ORF">FOMPIDRAFT_1110808</name>
</gene>
<evidence type="ECO:0000313" key="2">
    <source>
        <dbReference type="Proteomes" id="UP000015241"/>
    </source>
</evidence>